<evidence type="ECO:0000256" key="5">
    <source>
        <dbReference type="PIRNR" id="PIRNR026534"/>
    </source>
</evidence>
<dbReference type="GO" id="GO:0031222">
    <property type="term" value="P:arabinan catabolic process"/>
    <property type="evidence" value="ECO:0007669"/>
    <property type="project" value="UniProtKB-UniPathway"/>
</dbReference>
<keyword evidence="3 5" id="KW-0378">Hydrolase</keyword>
<accession>A0A512B893</accession>
<dbReference type="InterPro" id="IPR023296">
    <property type="entry name" value="Glyco_hydro_beta-prop_sf"/>
</dbReference>
<feature type="chain" id="PRO_5021856339" evidence="9">
    <location>
        <begin position="34"/>
        <end position="342"/>
    </location>
</feature>
<comment type="caution">
    <text evidence="10">The sequence shown here is derived from an EMBL/GenBank/DDBJ whole genome shotgun (WGS) entry which is preliminary data.</text>
</comment>
<dbReference type="SUPFAM" id="SSF75005">
    <property type="entry name" value="Arabinanase/levansucrase/invertase"/>
    <property type="match status" value="1"/>
</dbReference>
<dbReference type="Pfam" id="PF04616">
    <property type="entry name" value="Glyco_hydro_43"/>
    <property type="match status" value="1"/>
</dbReference>
<dbReference type="EMBL" id="BJYT01000001">
    <property type="protein sequence ID" value="GEO08047.1"/>
    <property type="molecule type" value="Genomic_DNA"/>
</dbReference>
<feature type="site" description="Important for substrate recognition" evidence="8">
    <location>
        <position position="298"/>
    </location>
</feature>
<feature type="active site" description="Proton acceptor" evidence="6">
    <location>
        <position position="44"/>
    </location>
</feature>
<evidence type="ECO:0000313" key="10">
    <source>
        <dbReference type="EMBL" id="GEO08047.1"/>
    </source>
</evidence>
<dbReference type="UniPathway" id="UPA00667"/>
<comment type="pathway">
    <text evidence="1 5">Glycan metabolism; L-arabinan degradation.</text>
</comment>
<dbReference type="Proteomes" id="UP000321513">
    <property type="component" value="Unassembled WGS sequence"/>
</dbReference>
<keyword evidence="4 5" id="KW-0326">Glycosidase</keyword>
<dbReference type="AlphaFoldDB" id="A0A512B893"/>
<dbReference type="GO" id="GO:0046558">
    <property type="term" value="F:arabinan endo-1,5-alpha-L-arabinosidase activity"/>
    <property type="evidence" value="ECO:0007669"/>
    <property type="project" value="InterPro"/>
</dbReference>
<organism evidence="10 11">
    <name type="scientific">Segetibacter aerophilus</name>
    <dbReference type="NCBI Taxonomy" id="670293"/>
    <lineage>
        <taxon>Bacteria</taxon>
        <taxon>Pseudomonadati</taxon>
        <taxon>Bacteroidota</taxon>
        <taxon>Chitinophagia</taxon>
        <taxon>Chitinophagales</taxon>
        <taxon>Chitinophagaceae</taxon>
        <taxon>Segetibacter</taxon>
    </lineage>
</organism>
<keyword evidence="9" id="KW-0732">Signal</keyword>
<gene>
    <name evidence="10" type="primary">abnA</name>
    <name evidence="10" type="ORF">SAE01_05430</name>
</gene>
<feature type="active site" description="Proton donor" evidence="6">
    <location>
        <position position="227"/>
    </location>
</feature>
<dbReference type="PIRSF" id="PIRSF026534">
    <property type="entry name" value="Endo_alpha-L-arabinosidase"/>
    <property type="match status" value="1"/>
</dbReference>
<reference evidence="10 11" key="1">
    <citation type="submission" date="2019-07" db="EMBL/GenBank/DDBJ databases">
        <title>Whole genome shotgun sequence of Segetibacter aerophilus NBRC 106135.</title>
        <authorList>
            <person name="Hosoyama A."/>
            <person name="Uohara A."/>
            <person name="Ohji S."/>
            <person name="Ichikawa N."/>
        </authorList>
    </citation>
    <scope>NUCLEOTIDE SEQUENCE [LARGE SCALE GENOMIC DNA]</scope>
    <source>
        <strain evidence="10 11">NBRC 106135</strain>
    </source>
</reference>
<evidence type="ECO:0000256" key="3">
    <source>
        <dbReference type="ARBA" id="ARBA00022801"/>
    </source>
</evidence>
<dbReference type="CDD" id="cd18830">
    <property type="entry name" value="GH43_CjArb43A-like"/>
    <property type="match status" value="1"/>
</dbReference>
<feature type="site" description="Important for catalytic activity, responsible for pKa modulation of the active site Glu and correct orientation of both the proton donor and substrate" evidence="8">
    <location>
        <position position="164"/>
    </location>
</feature>
<feature type="binding site" evidence="7">
    <location>
        <begin position="181"/>
        <end position="183"/>
    </location>
    <ligand>
        <name>substrate</name>
    </ligand>
</feature>
<feature type="binding site" evidence="7">
    <location>
        <position position="44"/>
    </location>
    <ligand>
        <name>substrate</name>
    </ligand>
</feature>
<dbReference type="RefSeq" id="WP_246113142.1">
    <property type="nucleotide sequence ID" value="NZ_BJYT01000001.1"/>
</dbReference>
<feature type="binding site" evidence="7">
    <location>
        <position position="121"/>
    </location>
    <ligand>
        <name>substrate</name>
    </ligand>
</feature>
<evidence type="ECO:0000256" key="9">
    <source>
        <dbReference type="SAM" id="SignalP"/>
    </source>
</evidence>
<evidence type="ECO:0000256" key="2">
    <source>
        <dbReference type="ARBA" id="ARBA00009865"/>
    </source>
</evidence>
<dbReference type="Gene3D" id="2.115.10.20">
    <property type="entry name" value="Glycosyl hydrolase domain, family 43"/>
    <property type="match status" value="1"/>
</dbReference>
<feature type="binding site" evidence="7">
    <location>
        <begin position="161"/>
        <end position="164"/>
    </location>
    <ligand>
        <name>substrate</name>
    </ligand>
</feature>
<dbReference type="InterPro" id="IPR006710">
    <property type="entry name" value="Glyco_hydro_43"/>
</dbReference>
<proteinExistence type="inferred from homology"/>
<evidence type="ECO:0000256" key="4">
    <source>
        <dbReference type="ARBA" id="ARBA00023295"/>
    </source>
</evidence>
<feature type="signal peptide" evidence="9">
    <location>
        <begin position="1"/>
        <end position="33"/>
    </location>
</feature>
<comment type="similarity">
    <text evidence="2 5">Belongs to the glycosyl hydrolase 43 family.</text>
</comment>
<protein>
    <submittedName>
        <fullName evidence="10">Extracellular endo-alpha-(1-&gt;5)-L-arabinanase 1</fullName>
    </submittedName>
</protein>
<dbReference type="PANTHER" id="PTHR43301:SF3">
    <property type="entry name" value="ARABINAN ENDO-1,5-ALPHA-L-ARABINOSIDASE A-RELATED"/>
    <property type="match status" value="1"/>
</dbReference>
<sequence>MTETIRQVNKNFQFMKCFAGLLVLLFCSSGLSAQQVDIKIPAHDPVMIKQDNTYYMFCTGLGISVYSSTDMKSWKRRNSVFSKPPEWAVRAVPGFKGHVWAPDISYRNGKYYLYYAVSAFGKNTSCIGVAVNATLDSTSANFEWKDLGKVIQSVPGRDMWNAIDPNLLVDENNTPWLAFGSFWEGMKMVKLNAEMTALAQPEEWYTIARRPRDFSARDSSPGNAAIEAPFIFKKDKYYYLFVSWDYCCRAEKSDYKVVVGRSENATGPFLDKTGKSMFMGGGSLVLEGDNKLWYGAGHNSAYTFDEKDYIIYHGYDAQDKGRSKLMIRNLKWSDGWPEVQAD</sequence>
<keyword evidence="11" id="KW-1185">Reference proteome</keyword>
<evidence type="ECO:0000256" key="1">
    <source>
        <dbReference type="ARBA" id="ARBA00004834"/>
    </source>
</evidence>
<dbReference type="PANTHER" id="PTHR43301">
    <property type="entry name" value="ARABINAN ENDO-1,5-ALPHA-L-ARABINOSIDASE"/>
    <property type="match status" value="1"/>
</dbReference>
<evidence type="ECO:0000256" key="7">
    <source>
        <dbReference type="PIRSR" id="PIRSR026534-2"/>
    </source>
</evidence>
<evidence type="ECO:0000256" key="6">
    <source>
        <dbReference type="PIRSR" id="PIRSR026534-1"/>
    </source>
</evidence>
<evidence type="ECO:0000313" key="11">
    <source>
        <dbReference type="Proteomes" id="UP000321513"/>
    </source>
</evidence>
<name>A0A512B893_9BACT</name>
<dbReference type="InterPro" id="IPR016840">
    <property type="entry name" value="Glyco_hydro_43_endo_a_Ara-ase"/>
</dbReference>
<evidence type="ECO:0000256" key="8">
    <source>
        <dbReference type="PIRSR" id="PIRSR026534-3"/>
    </source>
</evidence>
<dbReference type="InterPro" id="IPR050727">
    <property type="entry name" value="GH43_arabinanases"/>
</dbReference>